<dbReference type="OrthoDB" id="7701719at2759"/>
<dbReference type="InterPro" id="IPR013087">
    <property type="entry name" value="Znf_C2H2_type"/>
</dbReference>
<reference evidence="8 9" key="1">
    <citation type="journal article" date="2017" name="Curr. Biol.">
        <title>The Evolution of Venom by Co-option of Single-Copy Genes.</title>
        <authorList>
            <person name="Martinson E.O."/>
            <person name="Mrinalini"/>
            <person name="Kelkar Y.D."/>
            <person name="Chang C.H."/>
            <person name="Werren J.H."/>
        </authorList>
    </citation>
    <scope>NUCLEOTIDE SEQUENCE [LARGE SCALE GENOMIC DNA]</scope>
    <source>
        <strain evidence="8 9">Alberta</strain>
        <tissue evidence="8">Whole body</tissue>
    </source>
</reference>
<feature type="region of interest" description="Disordered" evidence="6">
    <location>
        <begin position="1049"/>
        <end position="1095"/>
    </location>
</feature>
<sequence length="1711" mass="196402">MNVHGRDRKFNKMTRVSLKKSNSKNEKICIKENSTRNISNYLGKKLRNSCEDNFISLNLRNVSPVNNKQNHEEVKNQSSLGKSEITKKKIVPDKVQDEKLLVSPIVLLEILSEDRIKKTTVFEKINVPTNSASFGTTKKSSHRNLRKYVRNKAEIQDIFGKCIPKFISEMYTYEQIHERVDKIRVLEVEIFKLRAHLPDQLFLVLWAVWIFSVLNSHKQICISKLESNANEKQTLANKSIGKSSTRFELKISNNPVLDERIKNEDTDDPKVKLKNNEVFIVKETVCPLNKNVECDTKKERHLKQQIEDKQEYFNQSTTNIQENSTHRTNAKISINCDEQKNCKDKNMPTVNEIIKDFTKDEQIIFEKKCAIDSTLSEKSQNLNECFTEYELCINKLNKDLLDSRVNNETSIIDDKSIESHGNEQIGEEIISDNVVNDTCNDDEDDEEIIFYYINSANEVVKKVDVKRKSSSKVEKIKDDKVMCSIPPAVDNCLENISVSQPAINNSKVIINVENQNEKDGSKKTINTDKIVLTTEEKDVTTTQSKLSVKNKTLDDKVSKMEKPKIIDIYQPTINKKNENMEVNVRETIANNDSIDIIQPINTNSVAKIIVNQTADTTKDKTIINNETFTREKERTINLSQPTIIKKSNLVNINLPIVVYNSENMEVEHCVVIEKDQGKNVYQSEVIDKTDAINNEKTTVHKKDAVVTINHTVNSMKNIKIIKETIVREGEINYINSPATIDKAKTINLKKPVISNVGENIDVNQLVTTENNEILNIDQSVYTEKYETLNTSQAMATKKNVLEKYRLIIEKNENLKFKQSAVNERTDSIEINHIAVTEKNKTNTLYKLVNTEKDKCITIESITSESDEIPVVGQHMASGKDRKMKANKPLITENEENTNFNRSLIIEPEQNIYINQSSIIENEKNKSSNQLVNDENIICIEIHQPQITQQNKIIITKKLTSVETNPATVNETDLVDKIKVEEIVEVGTDQIADDVNLHKINGDITGESIMSENIKVEVVDIPEDNIDTEIYLDNDAISNQYTSINAVSTQDIRESDTLTASEDERNDASIRAYDNDENNHEQHEDSVLDSESTNDESMDRSKAMFINFMEAYQRMKRDIAVNSLLSLNGAFNDANYADIGSEILHISDNSDNEDTVVEKEKEDILAIQKPSTVAAVTPVLSINPVNSVNLVNPIRRKILLPNGGAVISASKLYGCGDGISVKEENERSFPCPNCARVYKGETTYRKHKKRCTEEPVLLPCILCLKKVKHKRSLVEHLRRVHKNQVMDHEIKEIVNDVVKEAKFRKNTKTPIASSIIELPEYVKLFCNRCGKIYDCVDSSYYRECGTCSVSLLIFCQRCDTRCVVSPRISIHLNGDCKVGEPIKCPHCDFVSSQRHHIYQHIEDAHKAVPLAKEPMLCNKGCGRKFDRDLALRRHEKHCGTKPNLRCKFCKYKTRHRSAIKMHMQQHVLRNDTKLFERSFSDSDTSDSNRTPALEVDENSVRNLMKAYCSTCKVAVPMPPRYVHDCITCRTRLTYNCNRCYLVPSRSHDYRHVRVHVIRCHAEKVYKCSSCNRRFAYYYDYNYHKSNCDKNMSFRCNLCPYKSNMLKGLQGHMRRIHPNGLVKIHRCSQCSKNFSTKDTLQRHLRLYCGVEPNFSCAHCEFRTKSKFSLIRHIQNKHSEIFEHCRFQCFHCQKVYSNLYAYETHVTICPEKPH</sequence>
<evidence type="ECO:0000256" key="3">
    <source>
        <dbReference type="ARBA" id="ARBA00022771"/>
    </source>
</evidence>
<dbReference type="GO" id="GO:0043565">
    <property type="term" value="F:sequence-specific DNA binding"/>
    <property type="evidence" value="ECO:0007669"/>
    <property type="project" value="TreeGrafter"/>
</dbReference>
<evidence type="ECO:0000313" key="9">
    <source>
        <dbReference type="Proteomes" id="UP000215335"/>
    </source>
</evidence>
<feature type="compositionally biased region" description="Basic and acidic residues" evidence="6">
    <location>
        <begin position="1050"/>
        <end position="1085"/>
    </location>
</feature>
<keyword evidence="3 5" id="KW-0863">Zinc-finger</keyword>
<dbReference type="PANTHER" id="PTHR24408">
    <property type="entry name" value="ZINC FINGER PROTEIN"/>
    <property type="match status" value="1"/>
</dbReference>
<evidence type="ECO:0000256" key="6">
    <source>
        <dbReference type="SAM" id="MobiDB-lite"/>
    </source>
</evidence>
<comment type="caution">
    <text evidence="8">The sequence shown here is derived from an EMBL/GenBank/DDBJ whole genome shotgun (WGS) entry which is preliminary data.</text>
</comment>
<dbReference type="Proteomes" id="UP000215335">
    <property type="component" value="Unassembled WGS sequence"/>
</dbReference>
<keyword evidence="4" id="KW-0862">Zinc</keyword>
<dbReference type="GO" id="GO:0005634">
    <property type="term" value="C:nucleus"/>
    <property type="evidence" value="ECO:0007669"/>
    <property type="project" value="TreeGrafter"/>
</dbReference>
<evidence type="ECO:0000256" key="5">
    <source>
        <dbReference type="PROSITE-ProRule" id="PRU00042"/>
    </source>
</evidence>
<name>A0A232FAE9_9HYME</name>
<dbReference type="EMBL" id="NNAY01000604">
    <property type="protein sequence ID" value="OXU27429.1"/>
    <property type="molecule type" value="Genomic_DNA"/>
</dbReference>
<proteinExistence type="predicted"/>
<dbReference type="GO" id="GO:0008270">
    <property type="term" value="F:zinc ion binding"/>
    <property type="evidence" value="ECO:0007669"/>
    <property type="project" value="UniProtKB-KW"/>
</dbReference>
<evidence type="ECO:0000256" key="1">
    <source>
        <dbReference type="ARBA" id="ARBA00022723"/>
    </source>
</evidence>
<evidence type="ECO:0000256" key="4">
    <source>
        <dbReference type="ARBA" id="ARBA00022833"/>
    </source>
</evidence>
<dbReference type="SUPFAM" id="SSF57667">
    <property type="entry name" value="beta-beta-alpha zinc fingers"/>
    <property type="match status" value="1"/>
</dbReference>
<dbReference type="STRING" id="543379.A0A232FAE9"/>
<dbReference type="SMART" id="SM00355">
    <property type="entry name" value="ZnF_C2H2"/>
    <property type="match status" value="11"/>
</dbReference>
<keyword evidence="2" id="KW-0677">Repeat</keyword>
<keyword evidence="1" id="KW-0479">Metal-binding</keyword>
<evidence type="ECO:0000259" key="7">
    <source>
        <dbReference type="PROSITE" id="PS50157"/>
    </source>
</evidence>
<dbReference type="PROSITE" id="PS00028">
    <property type="entry name" value="ZINC_FINGER_C2H2_1"/>
    <property type="match status" value="1"/>
</dbReference>
<dbReference type="GO" id="GO:0000981">
    <property type="term" value="F:DNA-binding transcription factor activity, RNA polymerase II-specific"/>
    <property type="evidence" value="ECO:0007669"/>
    <property type="project" value="TreeGrafter"/>
</dbReference>
<dbReference type="PANTHER" id="PTHR24408:SF58">
    <property type="entry name" value="TRANSCRIPTION FACTOR (TFIIIA), PUTATIVE (AFU_ORTHOLOGUE AFUA_1G05150)-RELATED"/>
    <property type="match status" value="1"/>
</dbReference>
<dbReference type="PROSITE" id="PS50157">
    <property type="entry name" value="ZINC_FINGER_C2H2_2"/>
    <property type="match status" value="3"/>
</dbReference>
<accession>A0A232FAE9</accession>
<feature type="domain" description="C2H2-type" evidence="7">
    <location>
        <begin position="1414"/>
        <end position="1441"/>
    </location>
</feature>
<dbReference type="Gene3D" id="3.30.160.60">
    <property type="entry name" value="Classic Zinc Finger"/>
    <property type="match status" value="3"/>
</dbReference>
<gene>
    <name evidence="8" type="ORF">TSAR_004926</name>
</gene>
<evidence type="ECO:0000256" key="2">
    <source>
        <dbReference type="ARBA" id="ARBA00022737"/>
    </source>
</evidence>
<organism evidence="8 9">
    <name type="scientific">Trichomalopsis sarcophagae</name>
    <dbReference type="NCBI Taxonomy" id="543379"/>
    <lineage>
        <taxon>Eukaryota</taxon>
        <taxon>Metazoa</taxon>
        <taxon>Ecdysozoa</taxon>
        <taxon>Arthropoda</taxon>
        <taxon>Hexapoda</taxon>
        <taxon>Insecta</taxon>
        <taxon>Pterygota</taxon>
        <taxon>Neoptera</taxon>
        <taxon>Endopterygota</taxon>
        <taxon>Hymenoptera</taxon>
        <taxon>Apocrita</taxon>
        <taxon>Proctotrupomorpha</taxon>
        <taxon>Chalcidoidea</taxon>
        <taxon>Pteromalidae</taxon>
        <taxon>Pteromalinae</taxon>
        <taxon>Trichomalopsis</taxon>
    </lineage>
</organism>
<protein>
    <recommendedName>
        <fullName evidence="7">C2H2-type domain-containing protein</fullName>
    </recommendedName>
</protein>
<dbReference type="InterPro" id="IPR036236">
    <property type="entry name" value="Znf_C2H2_sf"/>
</dbReference>
<keyword evidence="9" id="KW-1185">Reference proteome</keyword>
<feature type="domain" description="C2H2-type" evidence="7">
    <location>
        <begin position="1257"/>
        <end position="1285"/>
    </location>
</feature>
<feature type="domain" description="C2H2-type" evidence="7">
    <location>
        <begin position="1623"/>
        <end position="1650"/>
    </location>
</feature>
<evidence type="ECO:0000313" key="8">
    <source>
        <dbReference type="EMBL" id="OXU27429.1"/>
    </source>
</evidence>